<feature type="transmembrane region" description="Helical" evidence="7">
    <location>
        <begin position="154"/>
        <end position="178"/>
    </location>
</feature>
<evidence type="ECO:0000256" key="3">
    <source>
        <dbReference type="ARBA" id="ARBA00022989"/>
    </source>
</evidence>
<evidence type="ECO:0000256" key="2">
    <source>
        <dbReference type="ARBA" id="ARBA00022692"/>
    </source>
</evidence>
<name>A0A9P4HQW1_9PEZI</name>
<keyword evidence="9" id="KW-1185">Reference proteome</keyword>
<sequence length="264" mass="29748">YLYSPQPPITQSPTGDPLDLVILATWFAAANRHIEKYINSYKRLYPAAHILVLTSSMPDMTYLSDKAQRSRLSHAVHQIESCKQSKSKGEEFRCMLHIFSNGGANTACQLAESYTQMDKRLLPLNAMIIDSAPGRPEIKRSLKATTAHLSKKPLLRLLALALILPFVMTSWILGNVFGMENLLDRNRRKLNDRNLFAVEVARCYVYSPTDEMIAASDIEGHADEAEAAGWRVERVKFRSSAHVSHVVEDEEKYWGAVGRCLREG</sequence>
<dbReference type="GO" id="GO:0031965">
    <property type="term" value="C:nuclear membrane"/>
    <property type="evidence" value="ECO:0007669"/>
    <property type="project" value="UniProtKB-SubCell"/>
</dbReference>
<dbReference type="EMBL" id="ML978743">
    <property type="protein sequence ID" value="KAF2084293.1"/>
    <property type="molecule type" value="Genomic_DNA"/>
</dbReference>
<evidence type="ECO:0000256" key="4">
    <source>
        <dbReference type="ARBA" id="ARBA00023136"/>
    </source>
</evidence>
<keyword evidence="2 7" id="KW-0812">Transmembrane</keyword>
<comment type="caution">
    <text evidence="8">The sequence shown here is derived from an EMBL/GenBank/DDBJ whole genome shotgun (WGS) entry which is preliminary data.</text>
</comment>
<organism evidence="8 9">
    <name type="scientific">Saccharata proteae CBS 121410</name>
    <dbReference type="NCBI Taxonomy" id="1314787"/>
    <lineage>
        <taxon>Eukaryota</taxon>
        <taxon>Fungi</taxon>
        <taxon>Dikarya</taxon>
        <taxon>Ascomycota</taxon>
        <taxon>Pezizomycotina</taxon>
        <taxon>Dothideomycetes</taxon>
        <taxon>Dothideomycetes incertae sedis</taxon>
        <taxon>Botryosphaeriales</taxon>
        <taxon>Saccharataceae</taxon>
        <taxon>Saccharata</taxon>
    </lineage>
</organism>
<dbReference type="PANTHER" id="PTHR12265">
    <property type="entry name" value="TRANSMEMBRANE PROTEIN 53"/>
    <property type="match status" value="1"/>
</dbReference>
<proteinExistence type="predicted"/>
<dbReference type="PANTHER" id="PTHR12265:SF30">
    <property type="entry name" value="TRANSMEMBRANE PROTEIN 53"/>
    <property type="match status" value="1"/>
</dbReference>
<dbReference type="Pfam" id="PF05705">
    <property type="entry name" value="DUF829"/>
    <property type="match status" value="1"/>
</dbReference>
<evidence type="ECO:0000256" key="5">
    <source>
        <dbReference type="ARBA" id="ARBA00023242"/>
    </source>
</evidence>
<evidence type="ECO:0000313" key="9">
    <source>
        <dbReference type="Proteomes" id="UP000799776"/>
    </source>
</evidence>
<evidence type="ECO:0000256" key="1">
    <source>
        <dbReference type="ARBA" id="ARBA00004126"/>
    </source>
</evidence>
<accession>A0A9P4HQW1</accession>
<evidence type="ECO:0000256" key="7">
    <source>
        <dbReference type="SAM" id="Phobius"/>
    </source>
</evidence>
<keyword evidence="4 7" id="KW-0472">Membrane</keyword>
<gene>
    <name evidence="8" type="ORF">K490DRAFT_4683</name>
</gene>
<feature type="non-terminal residue" evidence="8">
    <location>
        <position position="1"/>
    </location>
</feature>
<reference evidence="8" key="1">
    <citation type="journal article" date="2020" name="Stud. Mycol.">
        <title>101 Dothideomycetes genomes: a test case for predicting lifestyles and emergence of pathogens.</title>
        <authorList>
            <person name="Haridas S."/>
            <person name="Albert R."/>
            <person name="Binder M."/>
            <person name="Bloem J."/>
            <person name="Labutti K."/>
            <person name="Salamov A."/>
            <person name="Andreopoulos B."/>
            <person name="Baker S."/>
            <person name="Barry K."/>
            <person name="Bills G."/>
            <person name="Bluhm B."/>
            <person name="Cannon C."/>
            <person name="Castanera R."/>
            <person name="Culley D."/>
            <person name="Daum C."/>
            <person name="Ezra D."/>
            <person name="Gonzalez J."/>
            <person name="Henrissat B."/>
            <person name="Kuo A."/>
            <person name="Liang C."/>
            <person name="Lipzen A."/>
            <person name="Lutzoni F."/>
            <person name="Magnuson J."/>
            <person name="Mondo S."/>
            <person name="Nolan M."/>
            <person name="Ohm R."/>
            <person name="Pangilinan J."/>
            <person name="Park H.-J."/>
            <person name="Ramirez L."/>
            <person name="Alfaro M."/>
            <person name="Sun H."/>
            <person name="Tritt A."/>
            <person name="Yoshinaga Y."/>
            <person name="Zwiers L.-H."/>
            <person name="Turgeon B."/>
            <person name="Goodwin S."/>
            <person name="Spatafora J."/>
            <person name="Crous P."/>
            <person name="Grigoriev I."/>
        </authorList>
    </citation>
    <scope>NUCLEOTIDE SEQUENCE</scope>
    <source>
        <strain evidence="8">CBS 121410</strain>
    </source>
</reference>
<comment type="subcellular location">
    <subcellularLocation>
        <location evidence="6">Endomembrane system</location>
        <topology evidence="6">Single-pass membrane protein</topology>
    </subcellularLocation>
    <subcellularLocation>
        <location evidence="1">Nucleus membrane</location>
    </subcellularLocation>
</comment>
<evidence type="ECO:0000256" key="6">
    <source>
        <dbReference type="ARBA" id="ARBA00037847"/>
    </source>
</evidence>
<evidence type="ECO:0000313" key="8">
    <source>
        <dbReference type="EMBL" id="KAF2084293.1"/>
    </source>
</evidence>
<dbReference type="InterPro" id="IPR008547">
    <property type="entry name" value="DUF829_TMEM53"/>
</dbReference>
<evidence type="ECO:0008006" key="10">
    <source>
        <dbReference type="Google" id="ProtNLM"/>
    </source>
</evidence>
<feature type="non-terminal residue" evidence="8">
    <location>
        <position position="264"/>
    </location>
</feature>
<keyword evidence="3 7" id="KW-1133">Transmembrane helix</keyword>
<keyword evidence="5" id="KW-0539">Nucleus</keyword>
<dbReference type="Proteomes" id="UP000799776">
    <property type="component" value="Unassembled WGS sequence"/>
</dbReference>
<protein>
    <recommendedName>
        <fullName evidence="10">DUF829-domain-containing protein</fullName>
    </recommendedName>
</protein>
<dbReference type="AlphaFoldDB" id="A0A9P4HQW1"/>
<dbReference type="OrthoDB" id="77878at2759"/>